<accession>A0AAD9L4J9</accession>
<keyword evidence="2" id="KW-1185">Reference proteome</keyword>
<sequence>MVQTPNHGIPDTTAFRDEFPQHVLELVPLALRQLTLLGITRLPCFHQLFRHALGVGVHGGGQPDGAIAEHPE</sequence>
<dbReference type="EMBL" id="JAODUO010000339">
    <property type="protein sequence ID" value="KAK2182720.1"/>
    <property type="molecule type" value="Genomic_DNA"/>
</dbReference>
<evidence type="ECO:0000313" key="1">
    <source>
        <dbReference type="EMBL" id="KAK2182720.1"/>
    </source>
</evidence>
<evidence type="ECO:0000313" key="2">
    <source>
        <dbReference type="Proteomes" id="UP001209878"/>
    </source>
</evidence>
<dbReference type="Proteomes" id="UP001209878">
    <property type="component" value="Unassembled WGS sequence"/>
</dbReference>
<reference evidence="1" key="1">
    <citation type="journal article" date="2023" name="Mol. Biol. Evol.">
        <title>Third-Generation Sequencing Reveals the Adaptive Role of the Epigenome in Three Deep-Sea Polychaetes.</title>
        <authorList>
            <person name="Perez M."/>
            <person name="Aroh O."/>
            <person name="Sun Y."/>
            <person name="Lan Y."/>
            <person name="Juniper S.K."/>
            <person name="Young C.R."/>
            <person name="Angers B."/>
            <person name="Qian P.Y."/>
        </authorList>
    </citation>
    <scope>NUCLEOTIDE SEQUENCE</scope>
    <source>
        <strain evidence="1">R07B-5</strain>
    </source>
</reference>
<comment type="caution">
    <text evidence="1">The sequence shown here is derived from an EMBL/GenBank/DDBJ whole genome shotgun (WGS) entry which is preliminary data.</text>
</comment>
<gene>
    <name evidence="1" type="ORF">NP493_340g02016</name>
</gene>
<dbReference type="AlphaFoldDB" id="A0AAD9L4J9"/>
<proteinExistence type="predicted"/>
<organism evidence="1 2">
    <name type="scientific">Ridgeia piscesae</name>
    <name type="common">Tubeworm</name>
    <dbReference type="NCBI Taxonomy" id="27915"/>
    <lineage>
        <taxon>Eukaryota</taxon>
        <taxon>Metazoa</taxon>
        <taxon>Spiralia</taxon>
        <taxon>Lophotrochozoa</taxon>
        <taxon>Annelida</taxon>
        <taxon>Polychaeta</taxon>
        <taxon>Sedentaria</taxon>
        <taxon>Canalipalpata</taxon>
        <taxon>Sabellida</taxon>
        <taxon>Siboglinidae</taxon>
        <taxon>Ridgeia</taxon>
    </lineage>
</organism>
<name>A0AAD9L4J9_RIDPI</name>
<protein>
    <submittedName>
        <fullName evidence="1">Uncharacterized protein</fullName>
    </submittedName>
</protein>